<dbReference type="GO" id="GO:0016579">
    <property type="term" value="P:protein deubiquitination"/>
    <property type="evidence" value="ECO:0007669"/>
    <property type="project" value="InterPro"/>
</dbReference>
<dbReference type="EC" id="3.4.19.12" evidence="2"/>
<keyword evidence="5" id="KW-0378">Hydrolase</keyword>
<dbReference type="EMBL" id="CAJNOJ010000034">
    <property type="protein sequence ID" value="CAF0905543.1"/>
    <property type="molecule type" value="Genomic_DNA"/>
</dbReference>
<dbReference type="AlphaFoldDB" id="A0A813ZYY9"/>
<dbReference type="PANTHER" id="PTHR13291">
    <property type="entry name" value="JOSEPHIN 1, 2"/>
    <property type="match status" value="1"/>
</dbReference>
<dbReference type="Pfam" id="PF02099">
    <property type="entry name" value="Josephin"/>
    <property type="match status" value="1"/>
</dbReference>
<protein>
    <recommendedName>
        <fullName evidence="2">ubiquitinyl hydrolase 1</fullName>
        <ecNumber evidence="2">3.4.19.12</ecNumber>
    </recommendedName>
</protein>
<dbReference type="GO" id="GO:0006508">
    <property type="term" value="P:proteolysis"/>
    <property type="evidence" value="ECO:0007669"/>
    <property type="project" value="UniProtKB-KW"/>
</dbReference>
<dbReference type="EMBL" id="CAJNOR010000677">
    <property type="protein sequence ID" value="CAF0979045.1"/>
    <property type="molecule type" value="Genomic_DNA"/>
</dbReference>
<dbReference type="OrthoDB" id="422700at2759"/>
<accession>A0A813ZYY9</accession>
<evidence type="ECO:0000256" key="5">
    <source>
        <dbReference type="ARBA" id="ARBA00022801"/>
    </source>
</evidence>
<evidence type="ECO:0000256" key="1">
    <source>
        <dbReference type="ARBA" id="ARBA00000707"/>
    </source>
</evidence>
<evidence type="ECO:0000256" key="3">
    <source>
        <dbReference type="ARBA" id="ARBA00022670"/>
    </source>
</evidence>
<comment type="catalytic activity">
    <reaction evidence="1">
        <text>Thiol-dependent hydrolysis of ester, thioester, amide, peptide and isopeptide bonds formed by the C-terminal Gly of ubiquitin (a 76-residue protein attached to proteins as an intracellular targeting signal).</text>
        <dbReference type="EC" id="3.4.19.12"/>
    </reaction>
</comment>
<evidence type="ECO:0000313" key="10">
    <source>
        <dbReference type="Proteomes" id="UP000663828"/>
    </source>
</evidence>
<evidence type="ECO:0000256" key="6">
    <source>
        <dbReference type="PROSITE-ProRule" id="PRU00331"/>
    </source>
</evidence>
<comment type="caution">
    <text evidence="8">The sequence shown here is derived from an EMBL/GenBank/DDBJ whole genome shotgun (WGS) entry which is preliminary data.</text>
</comment>
<evidence type="ECO:0000313" key="11">
    <source>
        <dbReference type="Proteomes" id="UP000663852"/>
    </source>
</evidence>
<proteinExistence type="predicted"/>
<sequence>MLDTIVRQYDTSWCCNEYSTLFTGNYDLQIILDALKQQGYTLRAIDMNESIDAFDFKDCFGLLLNITLDRPFFDRLPLVSSWTKPGRHWLTIKSVDGEHYYNLDSKLSQPRLIGSQTDLKDYLNKLDRAQTYMYMVIEETMAEKFSSD</sequence>
<dbReference type="Gene3D" id="3.90.70.40">
    <property type="match status" value="1"/>
</dbReference>
<evidence type="ECO:0000313" key="8">
    <source>
        <dbReference type="EMBL" id="CAF0905543.1"/>
    </source>
</evidence>
<dbReference type="InterPro" id="IPR040053">
    <property type="entry name" value="JOSD1/2"/>
</dbReference>
<keyword evidence="10" id="KW-1185">Reference proteome</keyword>
<gene>
    <name evidence="8" type="ORF">EDS130_LOCUS9999</name>
    <name evidence="9" type="ORF">XAT740_LOCUS12081</name>
</gene>
<dbReference type="PROSITE" id="PS50957">
    <property type="entry name" value="JOSEPHIN"/>
    <property type="match status" value="1"/>
</dbReference>
<evidence type="ECO:0000256" key="2">
    <source>
        <dbReference type="ARBA" id="ARBA00012759"/>
    </source>
</evidence>
<reference evidence="8" key="1">
    <citation type="submission" date="2021-02" db="EMBL/GenBank/DDBJ databases">
        <authorList>
            <person name="Nowell W R."/>
        </authorList>
    </citation>
    <scope>NUCLEOTIDE SEQUENCE</scope>
</reference>
<keyword evidence="4" id="KW-0833">Ubl conjugation pathway</keyword>
<dbReference type="GO" id="GO:0004843">
    <property type="term" value="F:cysteine-type deubiquitinase activity"/>
    <property type="evidence" value="ECO:0007669"/>
    <property type="project" value="UniProtKB-EC"/>
</dbReference>
<evidence type="ECO:0000256" key="4">
    <source>
        <dbReference type="ARBA" id="ARBA00022786"/>
    </source>
</evidence>
<organism evidence="8 11">
    <name type="scientific">Adineta ricciae</name>
    <name type="common">Rotifer</name>
    <dbReference type="NCBI Taxonomy" id="249248"/>
    <lineage>
        <taxon>Eukaryota</taxon>
        <taxon>Metazoa</taxon>
        <taxon>Spiralia</taxon>
        <taxon>Gnathifera</taxon>
        <taxon>Rotifera</taxon>
        <taxon>Eurotatoria</taxon>
        <taxon>Bdelloidea</taxon>
        <taxon>Adinetida</taxon>
        <taxon>Adinetidae</taxon>
        <taxon>Adineta</taxon>
    </lineage>
</organism>
<name>A0A813ZYY9_ADIRI</name>
<feature type="domain" description="Josephin" evidence="7">
    <location>
        <begin position="1"/>
        <end position="148"/>
    </location>
</feature>
<dbReference type="Proteomes" id="UP000663828">
    <property type="component" value="Unassembled WGS sequence"/>
</dbReference>
<dbReference type="PANTHER" id="PTHR13291:SF0">
    <property type="entry name" value="JOSEPHIN-LIKE PROTEIN"/>
    <property type="match status" value="1"/>
</dbReference>
<evidence type="ECO:0000313" key="9">
    <source>
        <dbReference type="EMBL" id="CAF0979045.1"/>
    </source>
</evidence>
<dbReference type="Proteomes" id="UP000663852">
    <property type="component" value="Unassembled WGS sequence"/>
</dbReference>
<dbReference type="InterPro" id="IPR006155">
    <property type="entry name" value="Josephin"/>
</dbReference>
<dbReference type="SMART" id="SM01246">
    <property type="entry name" value="Josephin"/>
    <property type="match status" value="1"/>
</dbReference>
<comment type="caution">
    <text evidence="6">Lacks conserved residue(s) required for the propagation of feature annotation.</text>
</comment>
<keyword evidence="3" id="KW-0645">Protease</keyword>
<evidence type="ECO:0000259" key="7">
    <source>
        <dbReference type="PROSITE" id="PS50957"/>
    </source>
</evidence>